<name>A0A811N8K6_9POAL</name>
<reference evidence="1" key="1">
    <citation type="submission" date="2020-10" db="EMBL/GenBank/DDBJ databases">
        <authorList>
            <person name="Han B."/>
            <person name="Lu T."/>
            <person name="Zhao Q."/>
            <person name="Huang X."/>
            <person name="Zhao Y."/>
        </authorList>
    </citation>
    <scope>NUCLEOTIDE SEQUENCE</scope>
</reference>
<dbReference type="Proteomes" id="UP000604825">
    <property type="component" value="Unassembled WGS sequence"/>
</dbReference>
<evidence type="ECO:0000313" key="1">
    <source>
        <dbReference type="EMBL" id="CAD6219727.1"/>
    </source>
</evidence>
<dbReference type="AlphaFoldDB" id="A0A811N8K6"/>
<protein>
    <submittedName>
        <fullName evidence="1">Uncharacterized protein</fullName>
    </submittedName>
</protein>
<dbReference type="EMBL" id="CAJGYO010000003">
    <property type="protein sequence ID" value="CAD6219727.1"/>
    <property type="molecule type" value="Genomic_DNA"/>
</dbReference>
<keyword evidence="2" id="KW-1185">Reference proteome</keyword>
<accession>A0A811N8K6</accession>
<comment type="caution">
    <text evidence="1">The sequence shown here is derived from an EMBL/GenBank/DDBJ whole genome shotgun (WGS) entry which is preliminary data.</text>
</comment>
<organism evidence="1 2">
    <name type="scientific">Miscanthus lutarioriparius</name>
    <dbReference type="NCBI Taxonomy" id="422564"/>
    <lineage>
        <taxon>Eukaryota</taxon>
        <taxon>Viridiplantae</taxon>
        <taxon>Streptophyta</taxon>
        <taxon>Embryophyta</taxon>
        <taxon>Tracheophyta</taxon>
        <taxon>Spermatophyta</taxon>
        <taxon>Magnoliopsida</taxon>
        <taxon>Liliopsida</taxon>
        <taxon>Poales</taxon>
        <taxon>Poaceae</taxon>
        <taxon>PACMAD clade</taxon>
        <taxon>Panicoideae</taxon>
        <taxon>Andropogonodae</taxon>
        <taxon>Andropogoneae</taxon>
        <taxon>Saccharinae</taxon>
        <taxon>Miscanthus</taxon>
    </lineage>
</organism>
<sequence length="136" mass="14945">MYSVQASEQEGRNFPSDSYKILCSRLGQQPRTVPQPGCCEGECRDRRSRGTVPAAAVCAASPDCERPERAARSRRLGRRRVGPVLAEGGGEGWGRGVLAVWGEKGMAECVGATPWQVMAVFAVRFVVRCERKRCWS</sequence>
<evidence type="ECO:0000313" key="2">
    <source>
        <dbReference type="Proteomes" id="UP000604825"/>
    </source>
</evidence>
<gene>
    <name evidence="1" type="ORF">NCGR_LOCUS13340</name>
</gene>
<proteinExistence type="predicted"/>